<dbReference type="Proteomes" id="UP000250140">
    <property type="component" value="Unassembled WGS sequence"/>
</dbReference>
<proteinExistence type="predicted"/>
<feature type="non-terminal residue" evidence="1">
    <location>
        <position position="649"/>
    </location>
</feature>
<dbReference type="EMBL" id="KV748465">
    <property type="protein sequence ID" value="OCL15278.1"/>
    <property type="molecule type" value="Genomic_DNA"/>
</dbReference>
<evidence type="ECO:0000313" key="2">
    <source>
        <dbReference type="Proteomes" id="UP000250140"/>
    </source>
</evidence>
<reference evidence="1 2" key="1">
    <citation type="journal article" date="2016" name="Nat. Commun.">
        <title>Ectomycorrhizal ecology is imprinted in the genome of the dominant symbiotic fungus Cenococcum geophilum.</title>
        <authorList>
            <consortium name="DOE Joint Genome Institute"/>
            <person name="Peter M."/>
            <person name="Kohler A."/>
            <person name="Ohm R.A."/>
            <person name="Kuo A."/>
            <person name="Krutzmann J."/>
            <person name="Morin E."/>
            <person name="Arend M."/>
            <person name="Barry K.W."/>
            <person name="Binder M."/>
            <person name="Choi C."/>
            <person name="Clum A."/>
            <person name="Copeland A."/>
            <person name="Grisel N."/>
            <person name="Haridas S."/>
            <person name="Kipfer T."/>
            <person name="LaButti K."/>
            <person name="Lindquist E."/>
            <person name="Lipzen A."/>
            <person name="Maire R."/>
            <person name="Meier B."/>
            <person name="Mihaltcheva S."/>
            <person name="Molinier V."/>
            <person name="Murat C."/>
            <person name="Poggeler S."/>
            <person name="Quandt C.A."/>
            <person name="Sperisen C."/>
            <person name="Tritt A."/>
            <person name="Tisserant E."/>
            <person name="Crous P.W."/>
            <person name="Henrissat B."/>
            <person name="Nehls U."/>
            <person name="Egli S."/>
            <person name="Spatafora J.W."/>
            <person name="Grigoriev I.V."/>
            <person name="Martin F.M."/>
        </authorList>
    </citation>
    <scope>NUCLEOTIDE SEQUENCE [LARGE SCALE GENOMIC DNA]</scope>
    <source>
        <strain evidence="1 2">CBS 207.34</strain>
    </source>
</reference>
<organism evidence="1 2">
    <name type="scientific">Glonium stellatum</name>
    <dbReference type="NCBI Taxonomy" id="574774"/>
    <lineage>
        <taxon>Eukaryota</taxon>
        <taxon>Fungi</taxon>
        <taxon>Dikarya</taxon>
        <taxon>Ascomycota</taxon>
        <taxon>Pezizomycotina</taxon>
        <taxon>Dothideomycetes</taxon>
        <taxon>Pleosporomycetidae</taxon>
        <taxon>Gloniales</taxon>
        <taxon>Gloniaceae</taxon>
        <taxon>Glonium</taxon>
    </lineage>
</organism>
<accession>A0A8E2FE26</accession>
<feature type="non-terminal residue" evidence="1">
    <location>
        <position position="1"/>
    </location>
</feature>
<sequence length="649" mass="75286">EPQDAEGPLVDREKLQPTFLGIPVDIFRCIVDYLDRGDACTLKLVCRGLSDSEVVNELMYREPVQFDDVREIRMGDWLYKQSGRQRWDAFRTSINDSNRSFVQSIALSHFCSIEDFKWVEQNLPKLICLDIANIKDFVWTPGEIWTWKELLDACPLLFARLQELEVCNWADYAAHSRVEYNYSYNDWLYKTKFRISRRRDGSSVPTTILKACTQLKTLGIRGCSRHIAWNEWEVHQRVCTLVDGIVSNAPPMLQTLKLHEMAPFLSLMLSEVSRLKQLSTVSVGLCSWMQEHRDNFRNYPFLMHRMIPGTQHRDEEEAFDEGTFETCNRNHMQLGQQVVDGVGHSLSNMLKQLSSAVHQQTTVKIKSYDSLQNVILHPFHFINVHQPTRHQVENPDFSESREMQDAVRWMATTCGWKPVFTWDTMMCDVFPANIDTPTLRPKADILSQIKKTFEKLKALDIPLRLTIGDRILSCSNSGLDRSLYFGDFKTLTGDPPNHTQTLQETQARFNLTGIANLVDELIIHYSLDMPGVAGWGKTNRQLSDGEKALIIREMKGWRKFWARYALQFTNLKKLTVMVPKGIFDDWGRSKQLAQLLQDDSWQALELDVRRAKYGSTPITPGLLLRHTDKKHPRMRFVKRVFFRQNDTEL</sequence>
<evidence type="ECO:0000313" key="1">
    <source>
        <dbReference type="EMBL" id="OCL15278.1"/>
    </source>
</evidence>
<protein>
    <recommendedName>
        <fullName evidence="3">F-box domain-containing protein</fullName>
    </recommendedName>
</protein>
<evidence type="ECO:0008006" key="3">
    <source>
        <dbReference type="Google" id="ProtNLM"/>
    </source>
</evidence>
<dbReference type="OrthoDB" id="3889716at2759"/>
<name>A0A8E2FE26_9PEZI</name>
<gene>
    <name evidence="1" type="ORF">AOQ84DRAFT_258809</name>
</gene>
<keyword evidence="2" id="KW-1185">Reference proteome</keyword>
<dbReference type="AlphaFoldDB" id="A0A8E2FE26"/>